<accession>A0ABT2LYT3</accession>
<organism evidence="1 2">
    <name type="scientific">Eubacterium album</name>
    <dbReference type="NCBI Taxonomy" id="2978477"/>
    <lineage>
        <taxon>Bacteria</taxon>
        <taxon>Bacillati</taxon>
        <taxon>Bacillota</taxon>
        <taxon>Clostridia</taxon>
        <taxon>Eubacteriales</taxon>
        <taxon>Eubacteriaceae</taxon>
        <taxon>Eubacterium</taxon>
    </lineage>
</organism>
<reference evidence="1" key="1">
    <citation type="submission" date="2022-09" db="EMBL/GenBank/DDBJ databases">
        <title>Eubacterium sp. LFL-14 isolated from human feces.</title>
        <authorList>
            <person name="Liu F."/>
        </authorList>
    </citation>
    <scope>NUCLEOTIDE SEQUENCE</scope>
    <source>
        <strain evidence="1">LFL-14</strain>
    </source>
</reference>
<dbReference type="Proteomes" id="UP001431199">
    <property type="component" value="Unassembled WGS sequence"/>
</dbReference>
<comment type="caution">
    <text evidence="1">The sequence shown here is derived from an EMBL/GenBank/DDBJ whole genome shotgun (WGS) entry which is preliminary data.</text>
</comment>
<keyword evidence="2" id="KW-1185">Reference proteome</keyword>
<sequence length="197" mass="22108">MDSNVNGLMFQLGNIMRIDNGFVEESVCFNTAGGYIVVSYNDTSMGRNNRQQVRLNINRNTKIINFRGQNLCTCCIQEGMWINAIFSGAMTRSIPPQANAFLIIVQGRSQQLVSSVTIDRIASIDLENSSFYTGNRNDINSQTRFIVNNNTVITDREGNRIRLRNLRPGQLVRVNHANFQTASIPPQTTAFSVQVLQ</sequence>
<gene>
    <name evidence="1" type="ORF">N5B56_04970</name>
</gene>
<proteinExistence type="predicted"/>
<name>A0ABT2LYT3_9FIRM</name>
<evidence type="ECO:0000313" key="2">
    <source>
        <dbReference type="Proteomes" id="UP001431199"/>
    </source>
</evidence>
<protein>
    <submittedName>
        <fullName evidence="1">Uncharacterized protein</fullName>
    </submittedName>
</protein>
<dbReference type="EMBL" id="JAODBU010000004">
    <property type="protein sequence ID" value="MCT7398439.1"/>
    <property type="molecule type" value="Genomic_DNA"/>
</dbReference>
<evidence type="ECO:0000313" key="1">
    <source>
        <dbReference type="EMBL" id="MCT7398439.1"/>
    </source>
</evidence>